<feature type="transmembrane region" description="Helical" evidence="6">
    <location>
        <begin position="739"/>
        <end position="762"/>
    </location>
</feature>
<comment type="subcellular location">
    <subcellularLocation>
        <location evidence="1">Cell membrane</location>
        <topology evidence="1">Multi-pass membrane protein</topology>
    </subcellularLocation>
</comment>
<keyword evidence="4 6" id="KW-1133">Transmembrane helix</keyword>
<feature type="transmembrane region" description="Helical" evidence="6">
    <location>
        <begin position="255"/>
        <end position="277"/>
    </location>
</feature>
<dbReference type="AlphaFoldDB" id="A0A919EEX8"/>
<evidence type="ECO:0000313" key="8">
    <source>
        <dbReference type="EMBL" id="GHF60840.1"/>
    </source>
</evidence>
<keyword evidence="3 6" id="KW-0812">Transmembrane</keyword>
<name>A0A919EEX8_9ACTN</name>
<feature type="transmembrane region" description="Helical" evidence="6">
    <location>
        <begin position="377"/>
        <end position="402"/>
    </location>
</feature>
<evidence type="ECO:0000256" key="4">
    <source>
        <dbReference type="ARBA" id="ARBA00022989"/>
    </source>
</evidence>
<evidence type="ECO:0000256" key="3">
    <source>
        <dbReference type="ARBA" id="ARBA00022692"/>
    </source>
</evidence>
<dbReference type="GO" id="GO:0005886">
    <property type="term" value="C:plasma membrane"/>
    <property type="evidence" value="ECO:0007669"/>
    <property type="project" value="UniProtKB-SubCell"/>
</dbReference>
<gene>
    <name evidence="8" type="ORF">GCM10010218_47920</name>
</gene>
<dbReference type="PANTHER" id="PTHR30287:SF2">
    <property type="entry name" value="BLL1001 PROTEIN"/>
    <property type="match status" value="1"/>
</dbReference>
<evidence type="ECO:0000256" key="1">
    <source>
        <dbReference type="ARBA" id="ARBA00004651"/>
    </source>
</evidence>
<feature type="transmembrane region" description="Helical" evidence="6">
    <location>
        <begin position="201"/>
        <end position="223"/>
    </location>
</feature>
<dbReference type="Pfam" id="PF02687">
    <property type="entry name" value="FtsX"/>
    <property type="match status" value="2"/>
</dbReference>
<keyword evidence="9" id="KW-1185">Reference proteome</keyword>
<evidence type="ECO:0000259" key="7">
    <source>
        <dbReference type="Pfam" id="PF02687"/>
    </source>
</evidence>
<feature type="transmembrane region" description="Helical" evidence="6">
    <location>
        <begin position="339"/>
        <end position="357"/>
    </location>
</feature>
<accession>A0A919EEX8</accession>
<evidence type="ECO:0000256" key="5">
    <source>
        <dbReference type="ARBA" id="ARBA00023136"/>
    </source>
</evidence>
<dbReference type="Proteomes" id="UP000638313">
    <property type="component" value="Unassembled WGS sequence"/>
</dbReference>
<feature type="transmembrane region" description="Helical" evidence="6">
    <location>
        <begin position="654"/>
        <end position="673"/>
    </location>
</feature>
<feature type="domain" description="ABC3 transporter permease C-terminal" evidence="7">
    <location>
        <begin position="659"/>
        <end position="769"/>
    </location>
</feature>
<feature type="transmembrane region" description="Helical" evidence="6">
    <location>
        <begin position="162"/>
        <end position="181"/>
    </location>
</feature>
<feature type="transmembrane region" description="Helical" evidence="6">
    <location>
        <begin position="297"/>
        <end position="318"/>
    </location>
</feature>
<feature type="transmembrane region" description="Helical" evidence="6">
    <location>
        <begin position="31"/>
        <end position="53"/>
    </location>
</feature>
<comment type="caution">
    <text evidence="8">The sequence shown here is derived from an EMBL/GenBank/DDBJ whole genome shotgun (WGS) entry which is preliminary data.</text>
</comment>
<evidence type="ECO:0000256" key="2">
    <source>
        <dbReference type="ARBA" id="ARBA00022475"/>
    </source>
</evidence>
<sequence>MTAPTTAFRGLALGLRFALTGGRPGLLRTTLTAAGTGVVVTLLLLLTSVPGAVDAREARDAARTGRGGVSAKAPGPDTLLVAPVESHYYRDRQIKGVLLRPEGPKAPVPPGLTRTPGAGEMALSPALRDLLRSERGALLRERLPFRDTGTIGPAGLRGPGELVYYVGDAGLAPAAGAWPGARRISAFGGDAPLMPLPDEVSLIGALGAAAVLLPAGVLLATAVRFGGERRDRRLAALRLVGADSRMTRWVAAGEALSGTLLGLAVGAAGFLAVRQGAPAVRLRGAGVFPSDLVPGPLAVTLIVLGVPLAAVAVALFALRDVAIEPLGVVRGAARGRRRLWWRLPVPLAGLALLVPGLSHGRVLPQTQHLPYRLWLPAAGSVLLLGGVVLLLPWVVQACVARLRGGAPAWQLAVRRLQLDSGPAARAVSGIVVAVAGAVAVQMLVGAESARGVNTPRFPDEVLRVHTYLQPGADGRQVLERFRTTPGARSVTGTVEFWGDRGDGTGGAMVKAGDCEALRRLARLESCRDGDVFLSYDPAQPRHGGLMARPGDRLRIRRDGGDRTWTVPDGAPTVTVRPDAYGTGEAAVLATPAALDARGVTGAVVRVAVEADPKVPDAVEHLRTTAAAVDPALRLVDPYAPVREDDMDYWPVQRALPVGAAVVFALVAAGLLLATFEQLRERRRTLATLAAFGVRPATLAWSLVWQTAVPVVLGLALAVAGGAGLGRLLLWALRLPVRDWFAFVPVVGTGLVVVTLFTLAALLPLRRLSRPEGLRSE</sequence>
<keyword evidence="5 6" id="KW-0472">Membrane</keyword>
<dbReference type="EMBL" id="BNBD01000011">
    <property type="protein sequence ID" value="GHF60840.1"/>
    <property type="molecule type" value="Genomic_DNA"/>
</dbReference>
<dbReference type="InterPro" id="IPR003838">
    <property type="entry name" value="ABC3_permease_C"/>
</dbReference>
<reference evidence="8" key="2">
    <citation type="submission" date="2020-09" db="EMBL/GenBank/DDBJ databases">
        <authorList>
            <person name="Sun Q."/>
            <person name="Ohkuma M."/>
        </authorList>
    </citation>
    <scope>NUCLEOTIDE SEQUENCE</scope>
    <source>
        <strain evidence="8">JCM 4059</strain>
    </source>
</reference>
<proteinExistence type="predicted"/>
<feature type="transmembrane region" description="Helical" evidence="6">
    <location>
        <begin position="710"/>
        <end position="732"/>
    </location>
</feature>
<evidence type="ECO:0000256" key="6">
    <source>
        <dbReference type="SAM" id="Phobius"/>
    </source>
</evidence>
<feature type="transmembrane region" description="Helical" evidence="6">
    <location>
        <begin position="423"/>
        <end position="444"/>
    </location>
</feature>
<dbReference type="InterPro" id="IPR038766">
    <property type="entry name" value="Membrane_comp_ABC_pdt"/>
</dbReference>
<organism evidence="8 9">
    <name type="scientific">Streptomyces mashuensis</name>
    <dbReference type="NCBI Taxonomy" id="33904"/>
    <lineage>
        <taxon>Bacteria</taxon>
        <taxon>Bacillati</taxon>
        <taxon>Actinomycetota</taxon>
        <taxon>Actinomycetes</taxon>
        <taxon>Kitasatosporales</taxon>
        <taxon>Streptomycetaceae</taxon>
        <taxon>Streptomyces</taxon>
    </lineage>
</organism>
<protein>
    <submittedName>
        <fullName evidence="8">Membrane protein</fullName>
    </submittedName>
</protein>
<dbReference type="RefSeq" id="WP_190131757.1">
    <property type="nucleotide sequence ID" value="NZ_BNBD01000011.1"/>
</dbReference>
<reference evidence="8" key="1">
    <citation type="journal article" date="2014" name="Int. J. Syst. Evol. Microbiol.">
        <title>Complete genome sequence of Corynebacterium casei LMG S-19264T (=DSM 44701T), isolated from a smear-ripened cheese.</title>
        <authorList>
            <consortium name="US DOE Joint Genome Institute (JGI-PGF)"/>
            <person name="Walter F."/>
            <person name="Albersmeier A."/>
            <person name="Kalinowski J."/>
            <person name="Ruckert C."/>
        </authorList>
    </citation>
    <scope>NUCLEOTIDE SEQUENCE</scope>
    <source>
        <strain evidence="8">JCM 4059</strain>
    </source>
</reference>
<evidence type="ECO:0000313" key="9">
    <source>
        <dbReference type="Proteomes" id="UP000638313"/>
    </source>
</evidence>
<dbReference type="PANTHER" id="PTHR30287">
    <property type="entry name" value="MEMBRANE COMPONENT OF PREDICTED ABC SUPERFAMILY METABOLITE UPTAKE TRANSPORTER"/>
    <property type="match status" value="1"/>
</dbReference>
<keyword evidence="2" id="KW-1003">Cell membrane</keyword>
<feature type="domain" description="ABC3 transporter permease C-terminal" evidence="7">
    <location>
        <begin position="208"/>
        <end position="319"/>
    </location>
</feature>